<evidence type="ECO:0000256" key="2">
    <source>
        <dbReference type="ARBA" id="ARBA00022679"/>
    </source>
</evidence>
<evidence type="ECO:0000256" key="5">
    <source>
        <dbReference type="HAMAP-Rule" id="MF_00658"/>
    </source>
</evidence>
<comment type="catalytic activity">
    <reaction evidence="5">
        <text>pseudouridine(1915) in 23S rRNA + S-adenosyl-L-methionine = N(3)-methylpseudouridine(1915) in 23S rRNA + S-adenosyl-L-homocysteine + H(+)</text>
        <dbReference type="Rhea" id="RHEA:42752"/>
        <dbReference type="Rhea" id="RHEA-COMP:10221"/>
        <dbReference type="Rhea" id="RHEA-COMP:10222"/>
        <dbReference type="ChEBI" id="CHEBI:15378"/>
        <dbReference type="ChEBI" id="CHEBI:57856"/>
        <dbReference type="ChEBI" id="CHEBI:59789"/>
        <dbReference type="ChEBI" id="CHEBI:65314"/>
        <dbReference type="ChEBI" id="CHEBI:74486"/>
        <dbReference type="EC" id="2.1.1.177"/>
    </reaction>
</comment>
<accession>A0A7U9XXG8</accession>
<keyword evidence="5" id="KW-0698">rRNA processing</keyword>
<dbReference type="Gene3D" id="3.40.1280.10">
    <property type="match status" value="1"/>
</dbReference>
<comment type="subunit">
    <text evidence="5">Homodimer.</text>
</comment>
<dbReference type="Proteomes" id="UP000620133">
    <property type="component" value="Chromosome"/>
</dbReference>
<organism evidence="6 7">
    <name type="scientific">Mariniplasma anaerobium</name>
    <dbReference type="NCBI Taxonomy" id="2735436"/>
    <lineage>
        <taxon>Bacteria</taxon>
        <taxon>Bacillati</taxon>
        <taxon>Mycoplasmatota</taxon>
        <taxon>Mollicutes</taxon>
        <taxon>Acholeplasmatales</taxon>
        <taxon>Acholeplasmataceae</taxon>
        <taxon>Mariniplasma</taxon>
    </lineage>
</organism>
<feature type="binding site" evidence="5">
    <location>
        <position position="64"/>
    </location>
    <ligand>
        <name>S-adenosyl-L-methionine</name>
        <dbReference type="ChEBI" id="CHEBI:59789"/>
    </ligand>
</feature>
<evidence type="ECO:0000256" key="1">
    <source>
        <dbReference type="ARBA" id="ARBA00022603"/>
    </source>
</evidence>
<dbReference type="InterPro" id="IPR029028">
    <property type="entry name" value="Alpha/beta_knot_MTases"/>
</dbReference>
<dbReference type="CDD" id="cd18081">
    <property type="entry name" value="RlmH-like"/>
    <property type="match status" value="1"/>
</dbReference>
<dbReference type="PIRSF" id="PIRSF004505">
    <property type="entry name" value="MT_bac"/>
    <property type="match status" value="1"/>
</dbReference>
<keyword evidence="2 5" id="KW-0808">Transferase</keyword>
<keyword evidence="3 5" id="KW-0949">S-adenosyl-L-methionine</keyword>
<dbReference type="PANTHER" id="PTHR33603:SF1">
    <property type="entry name" value="RIBOSOMAL RNA LARGE SUBUNIT METHYLTRANSFERASE H"/>
    <property type="match status" value="1"/>
</dbReference>
<feature type="binding site" evidence="5">
    <location>
        <position position="96"/>
    </location>
    <ligand>
        <name>S-adenosyl-L-methionine</name>
        <dbReference type="ChEBI" id="CHEBI:59789"/>
    </ligand>
</feature>
<dbReference type="HAMAP" id="MF_00658">
    <property type="entry name" value="23SrRNA_methyltr_H"/>
    <property type="match status" value="1"/>
</dbReference>
<keyword evidence="1 5" id="KW-0489">Methyltransferase</keyword>
<comment type="function">
    <text evidence="5">Specifically methylates the pseudouridine at position 1915 (m3Psi1915) in 23S rRNA.</text>
</comment>
<evidence type="ECO:0000313" key="7">
    <source>
        <dbReference type="Proteomes" id="UP000620133"/>
    </source>
</evidence>
<dbReference type="AlphaFoldDB" id="A0A7U9XXG8"/>
<comment type="similarity">
    <text evidence="4 5">Belongs to the RNA methyltransferase RlmH family.</text>
</comment>
<dbReference type="GO" id="GO:0070038">
    <property type="term" value="F:rRNA (pseudouridine-N3-)-methyltransferase activity"/>
    <property type="evidence" value="ECO:0007669"/>
    <property type="project" value="UniProtKB-UniRule"/>
</dbReference>
<dbReference type="GO" id="GO:0005737">
    <property type="term" value="C:cytoplasm"/>
    <property type="evidence" value="ECO:0007669"/>
    <property type="project" value="UniProtKB-SubCell"/>
</dbReference>
<dbReference type="EMBL" id="AP024412">
    <property type="protein sequence ID" value="BCR35459.1"/>
    <property type="molecule type" value="Genomic_DNA"/>
</dbReference>
<dbReference type="InterPro" id="IPR029026">
    <property type="entry name" value="tRNA_m1G_MTases_N"/>
</dbReference>
<dbReference type="EC" id="2.1.1.177" evidence="5"/>
<dbReference type="KEGG" id="manr:MPAN_003520"/>
<evidence type="ECO:0000313" key="6">
    <source>
        <dbReference type="EMBL" id="BCR35459.1"/>
    </source>
</evidence>
<proteinExistence type="inferred from homology"/>
<dbReference type="InterPro" id="IPR003742">
    <property type="entry name" value="RlmH-like"/>
</dbReference>
<dbReference type="PANTHER" id="PTHR33603">
    <property type="entry name" value="METHYLTRANSFERASE"/>
    <property type="match status" value="1"/>
</dbReference>
<sequence length="147" mass="16959">MIKLIVVGKMNHKYLNEGISYYKKQLPVDLDIIEVKDEKNIEGMKLEGQYILSKIKESDVVVVLAINGKILDSIGFSKMIEDVNTYQQGDLVFVIGGSYGLSPEVYQRANQKISFSKMTFPHQLMRLILVEQIYRGFMIMKNHPYHK</sequence>
<dbReference type="SUPFAM" id="SSF75217">
    <property type="entry name" value="alpha/beta knot"/>
    <property type="match status" value="1"/>
</dbReference>
<evidence type="ECO:0000256" key="4">
    <source>
        <dbReference type="ARBA" id="ARBA00038303"/>
    </source>
</evidence>
<keyword evidence="7" id="KW-1185">Reference proteome</keyword>
<comment type="subcellular location">
    <subcellularLocation>
        <location evidence="5">Cytoplasm</location>
    </subcellularLocation>
</comment>
<gene>
    <name evidence="5 6" type="primary">rlmH</name>
    <name evidence="6" type="ORF">MPAN_003520</name>
</gene>
<name>A0A7U9XXG8_9MOLU</name>
<protein>
    <recommendedName>
        <fullName evidence="5">Ribosomal RNA large subunit methyltransferase H</fullName>
        <ecNumber evidence="5">2.1.1.177</ecNumber>
    </recommendedName>
    <alternativeName>
        <fullName evidence="5">23S rRNA (pseudouridine1915-N3)-methyltransferase</fullName>
    </alternativeName>
    <alternativeName>
        <fullName evidence="5">23S rRNA m3Psi1915 methyltransferase</fullName>
    </alternativeName>
    <alternativeName>
        <fullName evidence="5">rRNA (pseudouridine-N3-)-methyltransferase RlmH</fullName>
    </alternativeName>
</protein>
<dbReference type="Pfam" id="PF02590">
    <property type="entry name" value="SPOUT_MTase"/>
    <property type="match status" value="1"/>
</dbReference>
<evidence type="ECO:0000256" key="3">
    <source>
        <dbReference type="ARBA" id="ARBA00022691"/>
    </source>
</evidence>
<reference evidence="6" key="1">
    <citation type="submission" date="2021-01" db="EMBL/GenBank/DDBJ databases">
        <title>Draft genome sequence of Acholeplasmataceae bacterium strain Mahy22.</title>
        <authorList>
            <person name="Watanabe M."/>
            <person name="Kojima H."/>
            <person name="Fukui M."/>
        </authorList>
    </citation>
    <scope>NUCLEOTIDE SEQUENCE</scope>
    <source>
        <strain evidence="6">Mahy22</strain>
    </source>
</reference>
<feature type="binding site" evidence="5">
    <location>
        <begin position="115"/>
        <end position="120"/>
    </location>
    <ligand>
        <name>S-adenosyl-L-methionine</name>
        <dbReference type="ChEBI" id="CHEBI:59789"/>
    </ligand>
</feature>
<dbReference type="RefSeq" id="WP_176240050.1">
    <property type="nucleotide sequence ID" value="NZ_AP024412.1"/>
</dbReference>
<keyword evidence="5" id="KW-0963">Cytoplasm</keyword>